<evidence type="ECO:0000313" key="1">
    <source>
        <dbReference type="EMBL" id="KAJ7635158.1"/>
    </source>
</evidence>
<accession>A0AAD7BZZ7</accession>
<dbReference type="EMBL" id="JARKIF010000007">
    <property type="protein sequence ID" value="KAJ7635158.1"/>
    <property type="molecule type" value="Genomic_DNA"/>
</dbReference>
<sequence>MWDGCSSSIKHLNLAIADGIGHRPEPVHDFKMGNRRSKLESLASLGSFDSIWLRGAQCPFDIRSLEAFKLGYHIRDDLTDGLSGSLETIKLLSLHMSTVNNIAIPLFSGVDQLSLEHACDDWENLCLNLYRLLPEVRDRISVLMVNLCRVPSDGRQTLDGYFSGIHEHFPNLRMMHMNLSPRLTEVVPSAKGYTLNLDPRIAVNFNEFGLPFYVVNSLTERCRLR</sequence>
<reference evidence="1" key="1">
    <citation type="submission" date="2023-03" db="EMBL/GenBank/DDBJ databases">
        <title>Massive genome expansion in bonnet fungi (Mycena s.s.) driven by repeated elements and novel gene families across ecological guilds.</title>
        <authorList>
            <consortium name="Lawrence Berkeley National Laboratory"/>
            <person name="Harder C.B."/>
            <person name="Miyauchi S."/>
            <person name="Viragh M."/>
            <person name="Kuo A."/>
            <person name="Thoen E."/>
            <person name="Andreopoulos B."/>
            <person name="Lu D."/>
            <person name="Skrede I."/>
            <person name="Drula E."/>
            <person name="Henrissat B."/>
            <person name="Morin E."/>
            <person name="Kohler A."/>
            <person name="Barry K."/>
            <person name="LaButti K."/>
            <person name="Morin E."/>
            <person name="Salamov A."/>
            <person name="Lipzen A."/>
            <person name="Mereny Z."/>
            <person name="Hegedus B."/>
            <person name="Baldrian P."/>
            <person name="Stursova M."/>
            <person name="Weitz H."/>
            <person name="Taylor A."/>
            <person name="Grigoriev I.V."/>
            <person name="Nagy L.G."/>
            <person name="Martin F."/>
            <person name="Kauserud H."/>
        </authorList>
    </citation>
    <scope>NUCLEOTIDE SEQUENCE</scope>
    <source>
        <strain evidence="1">9284</strain>
    </source>
</reference>
<gene>
    <name evidence="1" type="ORF">FB45DRAFT_865712</name>
</gene>
<dbReference type="AlphaFoldDB" id="A0AAD7BZZ7"/>
<organism evidence="1 2">
    <name type="scientific">Roridomyces roridus</name>
    <dbReference type="NCBI Taxonomy" id="1738132"/>
    <lineage>
        <taxon>Eukaryota</taxon>
        <taxon>Fungi</taxon>
        <taxon>Dikarya</taxon>
        <taxon>Basidiomycota</taxon>
        <taxon>Agaricomycotina</taxon>
        <taxon>Agaricomycetes</taxon>
        <taxon>Agaricomycetidae</taxon>
        <taxon>Agaricales</taxon>
        <taxon>Marasmiineae</taxon>
        <taxon>Mycenaceae</taxon>
        <taxon>Roridomyces</taxon>
    </lineage>
</organism>
<proteinExistence type="predicted"/>
<protein>
    <submittedName>
        <fullName evidence="1">Uncharacterized protein</fullName>
    </submittedName>
</protein>
<name>A0AAD7BZZ7_9AGAR</name>
<comment type="caution">
    <text evidence="1">The sequence shown here is derived from an EMBL/GenBank/DDBJ whole genome shotgun (WGS) entry which is preliminary data.</text>
</comment>
<evidence type="ECO:0000313" key="2">
    <source>
        <dbReference type="Proteomes" id="UP001221142"/>
    </source>
</evidence>
<keyword evidence="2" id="KW-1185">Reference proteome</keyword>
<dbReference type="Proteomes" id="UP001221142">
    <property type="component" value="Unassembled WGS sequence"/>
</dbReference>